<evidence type="ECO:0000313" key="2">
    <source>
        <dbReference type="Proteomes" id="UP000287124"/>
    </source>
</evidence>
<organism evidence="1 2">
    <name type="scientific">Fusarium euwallaceae</name>
    <dbReference type="NCBI Taxonomy" id="1147111"/>
    <lineage>
        <taxon>Eukaryota</taxon>
        <taxon>Fungi</taxon>
        <taxon>Dikarya</taxon>
        <taxon>Ascomycota</taxon>
        <taxon>Pezizomycotina</taxon>
        <taxon>Sordariomycetes</taxon>
        <taxon>Hypocreomycetidae</taxon>
        <taxon>Hypocreales</taxon>
        <taxon>Nectriaceae</taxon>
        <taxon>Fusarium</taxon>
        <taxon>Fusarium solani species complex</taxon>
    </lineage>
</organism>
<evidence type="ECO:0000313" key="1">
    <source>
        <dbReference type="EMBL" id="RTE81771.1"/>
    </source>
</evidence>
<gene>
    <name evidence="1" type="ORF">BHE90_003725</name>
</gene>
<dbReference type="Proteomes" id="UP000287124">
    <property type="component" value="Unassembled WGS sequence"/>
</dbReference>
<name>A0A430M1L9_9HYPO</name>
<accession>A0A430M1L9</accession>
<keyword evidence="2" id="KW-1185">Reference proteome</keyword>
<dbReference type="EMBL" id="MIKF01000035">
    <property type="protein sequence ID" value="RTE81771.1"/>
    <property type="molecule type" value="Genomic_DNA"/>
</dbReference>
<comment type="caution">
    <text evidence="1">The sequence shown here is derived from an EMBL/GenBank/DDBJ whole genome shotgun (WGS) entry which is preliminary data.</text>
</comment>
<dbReference type="AlphaFoldDB" id="A0A430M1L9"/>
<protein>
    <submittedName>
        <fullName evidence="1">Uncharacterized protein</fullName>
    </submittedName>
</protein>
<proteinExistence type="predicted"/>
<sequence length="133" mass="15437">MMAPPTLPLHRHQSSLEGIIDFSSRSPLSVHDRASAVRRFYQVINHFDNNDTGQNHDKYDRVKLVRFTYEYSISDESRSNLLVALFEFLNLSPSAHEDIDFEDSTHRAELRAGLDEFADYLVDNFFLPSEMLQ</sequence>
<reference evidence="1 2" key="1">
    <citation type="submission" date="2017-06" db="EMBL/GenBank/DDBJ databases">
        <title>Comparative genomic analysis of Ambrosia Fusariam Clade fungi.</title>
        <authorList>
            <person name="Stajich J.E."/>
            <person name="Carrillo J."/>
            <person name="Kijimoto T."/>
            <person name="Eskalen A."/>
            <person name="O'Donnell K."/>
            <person name="Kasson M."/>
        </authorList>
    </citation>
    <scope>NUCLEOTIDE SEQUENCE [LARGE SCALE GENOMIC DNA]</scope>
    <source>
        <strain evidence="1 2">UCR1854</strain>
    </source>
</reference>